<organism evidence="1">
    <name type="scientific">viral metagenome</name>
    <dbReference type="NCBI Taxonomy" id="1070528"/>
    <lineage>
        <taxon>unclassified sequences</taxon>
        <taxon>metagenomes</taxon>
        <taxon>organismal metagenomes</taxon>
    </lineage>
</organism>
<reference evidence="1" key="1">
    <citation type="journal article" date="2020" name="Nature">
        <title>Giant virus diversity and host interactions through global metagenomics.</title>
        <authorList>
            <person name="Schulz F."/>
            <person name="Roux S."/>
            <person name="Paez-Espino D."/>
            <person name="Jungbluth S."/>
            <person name="Walsh D.A."/>
            <person name="Denef V.J."/>
            <person name="McMahon K.D."/>
            <person name="Konstantinidis K.T."/>
            <person name="Eloe-Fadrosh E.A."/>
            <person name="Kyrpides N.C."/>
            <person name="Woyke T."/>
        </authorList>
    </citation>
    <scope>NUCLEOTIDE SEQUENCE</scope>
    <source>
        <strain evidence="1">GVMAG-M-3300009161-34</strain>
    </source>
</reference>
<dbReference type="EMBL" id="MN738958">
    <property type="protein sequence ID" value="QHT33141.1"/>
    <property type="molecule type" value="Genomic_DNA"/>
</dbReference>
<protein>
    <submittedName>
        <fullName evidence="1">Uncharacterized protein</fullName>
    </submittedName>
</protein>
<evidence type="ECO:0000313" key="1">
    <source>
        <dbReference type="EMBL" id="QHT33141.1"/>
    </source>
</evidence>
<proteinExistence type="predicted"/>
<dbReference type="AlphaFoldDB" id="A0A6C0EWQ0"/>
<name>A0A6C0EWQ0_9ZZZZ</name>
<accession>A0A6C0EWQ0</accession>
<sequence>MSRTRKHKYKRKICNSRRSIYVNKKKMKIKTKSKPRSRRGGGTRKIFKKSHKRYVMKGMKRRIQRGGTFIDGGPLTIYHDMYRDLGELCREYYIAREAESLELPNFKNKFKRLNITAENIDGFVKMFTARQALNDAGDTLLPHVLVDPLIEDKNKPYDNKPFDPLFLSDTSDGSIFANLSQGALFDSLNQSNQKKQLFVLANGERSKGWKIRDIMAEVTGIDETSFAYAHSSKQWIDFIKMFRAYVKGLMNKNAEERDEWINARIRAVQINRESEVLPMEQRIRRIESELNTETTLQLLPPIPSRSEPQRGLVNPDYSPLASSIQTDNVPFKSDGIILFQQCLQTYLQYRLSDGRTGVGINAEQQDIIPFKQKIIKINRILRGAYVARPGVPGYDYKNPDQGNNLYILLSQSGLIPVDVDYVVCDDTSMLHCKTCGRCMNTANKKEYMDMVVCIQCEELFSDKHSFSPGGAAASLSSTSLASAASDL</sequence>